<dbReference type="Pfam" id="PF05201">
    <property type="entry name" value="GlutR_N"/>
    <property type="match status" value="1"/>
</dbReference>
<evidence type="ECO:0000256" key="3">
    <source>
        <dbReference type="ARBA" id="ARBA00012970"/>
    </source>
</evidence>
<feature type="binding site" evidence="9 11">
    <location>
        <position position="107"/>
    </location>
    <ligand>
        <name>substrate</name>
    </ligand>
</feature>
<comment type="miscellaneous">
    <text evidence="9">During catalysis, the active site Cys acts as a nucleophile attacking the alpha-carbonyl group of tRNA-bound glutamate with the formation of a thioester intermediate between enzyme and glutamate, and the concomitant release of tRNA(Glu). The thioester intermediate is finally reduced by direct hydride transfer from NADPH, to form the product GSA.</text>
</comment>
<evidence type="ECO:0000259" key="16">
    <source>
        <dbReference type="Pfam" id="PF01488"/>
    </source>
</evidence>
<dbReference type="InterPro" id="IPR036453">
    <property type="entry name" value="GluRdtase_dimer_dom_sf"/>
</dbReference>
<dbReference type="NCBIfam" id="TIGR01035">
    <property type="entry name" value="hemA"/>
    <property type="match status" value="1"/>
</dbReference>
<dbReference type="EC" id="1.2.1.70" evidence="3 9"/>
<dbReference type="PANTHER" id="PTHR43013">
    <property type="entry name" value="GLUTAMYL-TRNA REDUCTASE"/>
    <property type="match status" value="1"/>
</dbReference>
<evidence type="ECO:0000256" key="11">
    <source>
        <dbReference type="PIRSR" id="PIRSR000445-2"/>
    </source>
</evidence>
<keyword evidence="5 9" id="KW-0560">Oxidoreductase</keyword>
<gene>
    <name evidence="9" type="primary">hemA</name>
    <name evidence="18" type="ORF">HXL70_03165</name>
</gene>
<dbReference type="CDD" id="cd05213">
    <property type="entry name" value="NAD_bind_Glutamyl_tRNA_reduct"/>
    <property type="match status" value="1"/>
</dbReference>
<dbReference type="HAMAP" id="MF_00087">
    <property type="entry name" value="Glu_tRNA_reductase"/>
    <property type="match status" value="1"/>
</dbReference>
<evidence type="ECO:0000259" key="17">
    <source>
        <dbReference type="Pfam" id="PF05201"/>
    </source>
</evidence>
<evidence type="ECO:0000256" key="1">
    <source>
        <dbReference type="ARBA" id="ARBA00005059"/>
    </source>
</evidence>
<keyword evidence="4 9" id="KW-0521">NADP</keyword>
<comment type="pathway">
    <text evidence="1 9 14">Porphyrin-containing compound metabolism; protoporphyrin-IX biosynthesis; 5-aminolevulinate from L-glutamyl-tRNA(Glu): step 1/2.</text>
</comment>
<comment type="catalytic activity">
    <reaction evidence="7 9 14">
        <text>(S)-4-amino-5-oxopentanoate + tRNA(Glu) + NADP(+) = L-glutamyl-tRNA(Glu) + NADPH + H(+)</text>
        <dbReference type="Rhea" id="RHEA:12344"/>
        <dbReference type="Rhea" id="RHEA-COMP:9663"/>
        <dbReference type="Rhea" id="RHEA-COMP:9680"/>
        <dbReference type="ChEBI" id="CHEBI:15378"/>
        <dbReference type="ChEBI" id="CHEBI:57501"/>
        <dbReference type="ChEBI" id="CHEBI:57783"/>
        <dbReference type="ChEBI" id="CHEBI:58349"/>
        <dbReference type="ChEBI" id="CHEBI:78442"/>
        <dbReference type="ChEBI" id="CHEBI:78520"/>
        <dbReference type="EC" id="1.2.1.70"/>
    </reaction>
</comment>
<dbReference type="Gene3D" id="3.40.50.720">
    <property type="entry name" value="NAD(P)-binding Rossmann-like Domain"/>
    <property type="match status" value="1"/>
</dbReference>
<evidence type="ECO:0000256" key="12">
    <source>
        <dbReference type="PIRSR" id="PIRSR000445-3"/>
    </source>
</evidence>
<evidence type="ECO:0000256" key="2">
    <source>
        <dbReference type="ARBA" id="ARBA00005916"/>
    </source>
</evidence>
<accession>A0A930B971</accession>
<name>A0A930B971_9FIRM</name>
<feature type="binding site" evidence="9 11">
    <location>
        <begin position="112"/>
        <end position="114"/>
    </location>
    <ligand>
        <name>substrate</name>
    </ligand>
</feature>
<dbReference type="EMBL" id="JABZMK010000009">
    <property type="protein sequence ID" value="MBF1129027.1"/>
    <property type="molecule type" value="Genomic_DNA"/>
</dbReference>
<dbReference type="AlphaFoldDB" id="A0A930B971"/>
<dbReference type="Gene3D" id="3.30.460.30">
    <property type="entry name" value="Glutamyl-tRNA reductase, N-terminal domain"/>
    <property type="match status" value="1"/>
</dbReference>
<dbReference type="GO" id="GO:0019353">
    <property type="term" value="P:protoporphyrinogen IX biosynthetic process from glutamate"/>
    <property type="evidence" value="ECO:0007669"/>
    <property type="project" value="TreeGrafter"/>
</dbReference>
<evidence type="ECO:0000256" key="7">
    <source>
        <dbReference type="ARBA" id="ARBA00047464"/>
    </source>
</evidence>
<feature type="domain" description="Quinate/shikimate 5-dehydrogenase/glutamyl-tRNA reductase" evidence="16">
    <location>
        <begin position="170"/>
        <end position="304"/>
    </location>
</feature>
<evidence type="ECO:0000256" key="8">
    <source>
        <dbReference type="ARBA" id="ARBA00068659"/>
    </source>
</evidence>
<dbReference type="SUPFAM" id="SSF69742">
    <property type="entry name" value="Glutamyl tRNA-reductase catalytic, N-terminal domain"/>
    <property type="match status" value="1"/>
</dbReference>
<feature type="domain" description="Tetrapyrrole biosynthesis glutamyl-tRNA reductase dimerisation" evidence="15">
    <location>
        <begin position="319"/>
        <end position="417"/>
    </location>
</feature>
<evidence type="ECO:0000256" key="5">
    <source>
        <dbReference type="ARBA" id="ARBA00023002"/>
    </source>
</evidence>
<dbReference type="InterPro" id="IPR036291">
    <property type="entry name" value="NAD(P)-bd_dom_sf"/>
</dbReference>
<organism evidence="18 19">
    <name type="scientific">Dialister invisus</name>
    <dbReference type="NCBI Taxonomy" id="218538"/>
    <lineage>
        <taxon>Bacteria</taxon>
        <taxon>Bacillati</taxon>
        <taxon>Bacillota</taxon>
        <taxon>Negativicutes</taxon>
        <taxon>Veillonellales</taxon>
        <taxon>Veillonellaceae</taxon>
        <taxon>Dialister</taxon>
    </lineage>
</organism>
<comment type="similarity">
    <text evidence="2 9 14">Belongs to the glutamyl-tRNA reductase family.</text>
</comment>
<evidence type="ECO:0000313" key="19">
    <source>
        <dbReference type="Proteomes" id="UP000757890"/>
    </source>
</evidence>
<feature type="binding site" evidence="9 11">
    <location>
        <position position="118"/>
    </location>
    <ligand>
        <name>substrate</name>
    </ligand>
</feature>
<feature type="binding site" evidence="9 11">
    <location>
        <begin position="49"/>
        <end position="52"/>
    </location>
    <ligand>
        <name>substrate</name>
    </ligand>
</feature>
<dbReference type="InterPro" id="IPR000343">
    <property type="entry name" value="4pyrrol_synth_GluRdtase"/>
</dbReference>
<keyword evidence="6 9" id="KW-0627">Porphyrin biosynthesis</keyword>
<feature type="binding site" evidence="9 12">
    <location>
        <begin position="187"/>
        <end position="192"/>
    </location>
    <ligand>
        <name>NADP(+)</name>
        <dbReference type="ChEBI" id="CHEBI:58349"/>
    </ligand>
</feature>
<evidence type="ECO:0000256" key="6">
    <source>
        <dbReference type="ARBA" id="ARBA00023244"/>
    </source>
</evidence>
<evidence type="ECO:0000256" key="14">
    <source>
        <dbReference type="RuleBase" id="RU000584"/>
    </source>
</evidence>
<dbReference type="PANTHER" id="PTHR43013:SF1">
    <property type="entry name" value="GLUTAMYL-TRNA REDUCTASE"/>
    <property type="match status" value="1"/>
</dbReference>
<evidence type="ECO:0000256" key="4">
    <source>
        <dbReference type="ARBA" id="ARBA00022857"/>
    </source>
</evidence>
<evidence type="ECO:0000256" key="10">
    <source>
        <dbReference type="PIRSR" id="PIRSR000445-1"/>
    </source>
</evidence>
<proteinExistence type="inferred from homology"/>
<dbReference type="InterPro" id="IPR015896">
    <property type="entry name" value="4pyrrol_synth_GluRdtase_dimer"/>
</dbReference>
<dbReference type="Pfam" id="PF01488">
    <property type="entry name" value="Shikimate_DH"/>
    <property type="match status" value="1"/>
</dbReference>
<protein>
    <recommendedName>
        <fullName evidence="8 9">Glutamyl-tRNA reductase</fullName>
        <shortName evidence="9">GluTR</shortName>
        <ecNumber evidence="3 9">1.2.1.70</ecNumber>
    </recommendedName>
</protein>
<evidence type="ECO:0000256" key="13">
    <source>
        <dbReference type="PIRSR" id="PIRSR000445-4"/>
    </source>
</evidence>
<dbReference type="FunFam" id="3.30.460.30:FF:000001">
    <property type="entry name" value="Glutamyl-tRNA reductase"/>
    <property type="match status" value="1"/>
</dbReference>
<dbReference type="Proteomes" id="UP000757890">
    <property type="component" value="Unassembled WGS sequence"/>
</dbReference>
<evidence type="ECO:0000259" key="15">
    <source>
        <dbReference type="Pfam" id="PF00745"/>
    </source>
</evidence>
<dbReference type="GO" id="GO:0008883">
    <property type="term" value="F:glutamyl-tRNA reductase activity"/>
    <property type="evidence" value="ECO:0007669"/>
    <property type="project" value="UniProtKB-UniRule"/>
</dbReference>
<evidence type="ECO:0000256" key="9">
    <source>
        <dbReference type="HAMAP-Rule" id="MF_00087"/>
    </source>
</evidence>
<reference evidence="18" key="1">
    <citation type="submission" date="2020-04" db="EMBL/GenBank/DDBJ databases">
        <title>Deep metagenomics examines the oral microbiome during advanced dental caries in children, revealing novel taxa and co-occurrences with host molecules.</title>
        <authorList>
            <person name="Baker J.L."/>
            <person name="Morton J.T."/>
            <person name="Dinis M."/>
            <person name="Alvarez R."/>
            <person name="Tran N.C."/>
            <person name="Knight R."/>
            <person name="Edlund A."/>
        </authorList>
    </citation>
    <scope>NUCLEOTIDE SEQUENCE</scope>
    <source>
        <strain evidence="18">JCVI_32_bin.14</strain>
    </source>
</reference>
<dbReference type="FunFam" id="3.40.50.720:FF:000031">
    <property type="entry name" value="Glutamyl-tRNA reductase"/>
    <property type="match status" value="1"/>
</dbReference>
<dbReference type="InterPro" id="IPR036343">
    <property type="entry name" value="GluRdtase_N_sf"/>
</dbReference>
<comment type="subunit">
    <text evidence="9">Homodimer.</text>
</comment>
<feature type="site" description="Important for activity" evidence="9 13">
    <location>
        <position position="97"/>
    </location>
</feature>
<comment type="domain">
    <text evidence="9">Possesses an unusual extended V-shaped dimeric structure with each monomer consisting of three distinct domains arranged along a curved 'spinal' alpha-helix. The N-terminal catalytic domain specifically recognizes the glutamate moiety of the substrate. The second domain is the NADPH-binding domain, and the third C-terminal domain is responsible for dimerization.</text>
</comment>
<dbReference type="Pfam" id="PF00745">
    <property type="entry name" value="GlutR_dimer"/>
    <property type="match status" value="1"/>
</dbReference>
<feature type="domain" description="Glutamyl-tRNA reductase N-terminal" evidence="17">
    <location>
        <begin position="6"/>
        <end position="154"/>
    </location>
</feature>
<feature type="active site" description="Nucleophile" evidence="9 10">
    <location>
        <position position="50"/>
    </location>
</feature>
<dbReference type="InterPro" id="IPR015895">
    <property type="entry name" value="4pyrrol_synth_GluRdtase_N"/>
</dbReference>
<comment type="caution">
    <text evidence="18">The sequence shown here is derived from an EMBL/GenBank/DDBJ whole genome shotgun (WGS) entry which is preliminary data.</text>
</comment>
<comment type="function">
    <text evidence="9">Catalyzes the NADPH-dependent reduction of glutamyl-tRNA(Glu) to glutamate 1-semialdehyde (GSA).</text>
</comment>
<sequence>MVLAVLGLNHKTVSVDIREKFSISEESAREGLLHLSEQERIKEAVVLSTCNRTEIYAVLKDEEDKEELYHFFLTLSGNSKAEKEYFFFYTGTECIRHLFRVVSGLDSMVLGESQILNQIKTAYTGALAVHATRTILNTLFHRAITTGKRVRTETRISTSAVSVSYAAVKMAEKILGSLEGKKALVFGAGDAAELLVKHLQGRGLREVIVTNRHPKRAEELARKFDGTTLPFHEAVASAEDVDVFITATGATQYIVKAWDVRNLMMKRNNKPLVVIDIAVPCDVEPEVGNIKNVTLCNIDALQEIVENNIKFREAEAERAAIIIEEEIKSILDRFIYLGTRPVMVSLSEKAEQIRQRELRRAMGKLPDLKEEERRVIEHMTHMLVRKMLREPMTYLHEHAGTEKESAGKSAVETLFSLDTGKEKAVER</sequence>
<dbReference type="GO" id="GO:0050661">
    <property type="term" value="F:NADP binding"/>
    <property type="evidence" value="ECO:0007669"/>
    <property type="project" value="InterPro"/>
</dbReference>
<dbReference type="PIRSF" id="PIRSF000445">
    <property type="entry name" value="4pyrrol_synth_GluRdtase"/>
    <property type="match status" value="1"/>
</dbReference>
<dbReference type="SUPFAM" id="SSF51735">
    <property type="entry name" value="NAD(P)-binding Rossmann-fold domains"/>
    <property type="match status" value="1"/>
</dbReference>
<dbReference type="SUPFAM" id="SSF69075">
    <property type="entry name" value="Glutamyl tRNA-reductase dimerization domain"/>
    <property type="match status" value="1"/>
</dbReference>
<dbReference type="InterPro" id="IPR006151">
    <property type="entry name" value="Shikm_DH/Glu-tRNA_Rdtase"/>
</dbReference>
<evidence type="ECO:0000313" key="18">
    <source>
        <dbReference type="EMBL" id="MBF1129027.1"/>
    </source>
</evidence>